<evidence type="ECO:0000256" key="1">
    <source>
        <dbReference type="SAM" id="MobiDB-lite"/>
    </source>
</evidence>
<proteinExistence type="predicted"/>
<feature type="compositionally biased region" description="Basic and acidic residues" evidence="1">
    <location>
        <begin position="140"/>
        <end position="164"/>
    </location>
</feature>
<feature type="compositionally biased region" description="Polar residues" evidence="1">
    <location>
        <begin position="278"/>
        <end position="292"/>
    </location>
</feature>
<keyword evidence="2" id="KW-0812">Transmembrane</keyword>
<dbReference type="RefSeq" id="WP_379568062.1">
    <property type="nucleotide sequence ID" value="NZ_JBHUFV010000003.1"/>
</dbReference>
<feature type="compositionally biased region" description="Low complexity" evidence="1">
    <location>
        <begin position="299"/>
        <end position="344"/>
    </location>
</feature>
<feature type="compositionally biased region" description="Polar residues" evidence="1">
    <location>
        <begin position="130"/>
        <end position="139"/>
    </location>
</feature>
<feature type="compositionally biased region" description="Basic and acidic residues" evidence="1">
    <location>
        <begin position="178"/>
        <end position="219"/>
    </location>
</feature>
<feature type="region of interest" description="Disordered" evidence="1">
    <location>
        <begin position="581"/>
        <end position="601"/>
    </location>
</feature>
<accession>A0ABW4SKP5</accession>
<gene>
    <name evidence="3" type="ORF">ACFSKW_00930</name>
</gene>
<feature type="compositionally biased region" description="Pro residues" evidence="1">
    <location>
        <begin position="261"/>
        <end position="276"/>
    </location>
</feature>
<protein>
    <submittedName>
        <fullName evidence="3">Uncharacterized protein</fullName>
    </submittedName>
</protein>
<evidence type="ECO:0000256" key="2">
    <source>
        <dbReference type="SAM" id="Phobius"/>
    </source>
</evidence>
<organism evidence="3 4">
    <name type="scientific">Nonomuraea mangrovi</name>
    <dbReference type="NCBI Taxonomy" id="2316207"/>
    <lineage>
        <taxon>Bacteria</taxon>
        <taxon>Bacillati</taxon>
        <taxon>Actinomycetota</taxon>
        <taxon>Actinomycetes</taxon>
        <taxon>Streptosporangiales</taxon>
        <taxon>Streptosporangiaceae</taxon>
        <taxon>Nonomuraea</taxon>
    </lineage>
</organism>
<comment type="caution">
    <text evidence="3">The sequence shown here is derived from an EMBL/GenBank/DDBJ whole genome shotgun (WGS) entry which is preliminary data.</text>
</comment>
<feature type="compositionally biased region" description="Pro residues" evidence="1">
    <location>
        <begin position="242"/>
        <end position="251"/>
    </location>
</feature>
<feature type="compositionally biased region" description="Low complexity" evidence="1">
    <location>
        <begin position="387"/>
        <end position="408"/>
    </location>
</feature>
<dbReference type="EMBL" id="JBHUFV010000003">
    <property type="protein sequence ID" value="MFD1930031.1"/>
    <property type="molecule type" value="Genomic_DNA"/>
</dbReference>
<keyword evidence="4" id="KW-1185">Reference proteome</keyword>
<feature type="transmembrane region" description="Helical" evidence="2">
    <location>
        <begin position="12"/>
        <end position="33"/>
    </location>
</feature>
<reference evidence="4" key="1">
    <citation type="journal article" date="2019" name="Int. J. Syst. Evol. Microbiol.">
        <title>The Global Catalogue of Microorganisms (GCM) 10K type strain sequencing project: providing services to taxonomists for standard genome sequencing and annotation.</title>
        <authorList>
            <consortium name="The Broad Institute Genomics Platform"/>
            <consortium name="The Broad Institute Genome Sequencing Center for Infectious Disease"/>
            <person name="Wu L."/>
            <person name="Ma J."/>
        </authorList>
    </citation>
    <scope>NUCLEOTIDE SEQUENCE [LARGE SCALE GENOMIC DNA]</scope>
    <source>
        <strain evidence="4">ICMP 6774ER</strain>
    </source>
</reference>
<keyword evidence="2" id="KW-1133">Transmembrane helix</keyword>
<name>A0ABW4SKP5_9ACTN</name>
<keyword evidence="2" id="KW-0472">Membrane</keyword>
<sequence>MTTSPRRPSRSTVVTTALTIGVFGAGAGLGTFLHDRDPQPRAEVLRLAAGTYQLDERVAESSSEALTARSLTGADEGSTLSGGLGGPPLCLSATVDWLAVQGAGEACASIPLLGKGTTSPPLLRPGNPAERSTPSQQPQEPKKSDRPDPAPKRSDPPEPTRMNEPRTTARPPAPQPPARDRDDSPAPRRSDPPATRKSEPEGDRKTENDSRKEAEKKADTPATALPKGTLRAVEPNAQRVPSGPPLQPVRPRPADQNRPDQNPPNQNPPGQTPPSRDPNGQNRPGQPRQNPTVNPPDQVPTARQPVPRVPTTVPTTRPTARPTTGPTTRPTTAPTTGPTTRQPAPRVPTAQPPGRDTDDRQCLVTGPGGRALRPAVAGGIAPGCEDPAQTALPTARPAPPTGRSAPPTVKSSPKATAKATGKPSQPSMPTSLRPAVTPNRPTRVPATVAATSGPRVPDGTTLRPATPEGESLPIFQDPALMRRAEEALGLDGTRTYTDANGEWDLTIAPPGTPECRDYSKQQLQAMGVSAGSPANLPRDSCLWPAFIRWLYADPAPGEVSNWTKFTGLPDRNLQLVVVDPNRGGAPAAETAPGVVEPDTGP</sequence>
<dbReference type="Proteomes" id="UP001597368">
    <property type="component" value="Unassembled WGS sequence"/>
</dbReference>
<evidence type="ECO:0000313" key="4">
    <source>
        <dbReference type="Proteomes" id="UP001597368"/>
    </source>
</evidence>
<evidence type="ECO:0000313" key="3">
    <source>
        <dbReference type="EMBL" id="MFD1930031.1"/>
    </source>
</evidence>
<feature type="region of interest" description="Disordered" evidence="1">
    <location>
        <begin position="111"/>
        <end position="472"/>
    </location>
</feature>